<dbReference type="InterPro" id="IPR027417">
    <property type="entry name" value="P-loop_NTPase"/>
</dbReference>
<dbReference type="InterPro" id="IPR003593">
    <property type="entry name" value="AAA+_ATPase"/>
</dbReference>
<evidence type="ECO:0000256" key="3">
    <source>
        <dbReference type="ARBA" id="ARBA00022840"/>
    </source>
</evidence>
<protein>
    <submittedName>
        <fullName evidence="5">AAA family ATPase</fullName>
    </submittedName>
</protein>
<dbReference type="Proteomes" id="UP000678679">
    <property type="component" value="Chromosome 1"/>
</dbReference>
<evidence type="ECO:0000259" key="4">
    <source>
        <dbReference type="SMART" id="SM00382"/>
    </source>
</evidence>
<dbReference type="AlphaFoldDB" id="A0AAX1N3Y4"/>
<dbReference type="RefSeq" id="WP_169663064.1">
    <property type="nucleotide sequence ID" value="NZ_CP076132.1"/>
</dbReference>
<accession>A0AAX1N3Y4</accession>
<dbReference type="GO" id="GO:0016887">
    <property type="term" value="F:ATP hydrolysis activity"/>
    <property type="evidence" value="ECO:0007669"/>
    <property type="project" value="InterPro"/>
</dbReference>
<proteinExistence type="inferred from homology"/>
<dbReference type="InterPro" id="IPR003959">
    <property type="entry name" value="ATPase_AAA_core"/>
</dbReference>
<keyword evidence="3" id="KW-0067">ATP-binding</keyword>
<dbReference type="PANTHER" id="PTHR23073">
    <property type="entry name" value="26S PROTEASOME REGULATORY SUBUNIT"/>
    <property type="match status" value="1"/>
</dbReference>
<evidence type="ECO:0000313" key="5">
    <source>
        <dbReference type="EMBL" id="QWG00543.1"/>
    </source>
</evidence>
<dbReference type="KEGG" id="fya:KMW28_12860"/>
<evidence type="ECO:0000256" key="1">
    <source>
        <dbReference type="ARBA" id="ARBA00006914"/>
    </source>
</evidence>
<dbReference type="Pfam" id="PF00004">
    <property type="entry name" value="AAA"/>
    <property type="match status" value="1"/>
</dbReference>
<dbReference type="GO" id="GO:0005524">
    <property type="term" value="F:ATP binding"/>
    <property type="evidence" value="ECO:0007669"/>
    <property type="project" value="UniProtKB-KW"/>
</dbReference>
<feature type="domain" description="AAA+ ATPase" evidence="4">
    <location>
        <begin position="239"/>
        <end position="375"/>
    </location>
</feature>
<evidence type="ECO:0000313" key="6">
    <source>
        <dbReference type="Proteomes" id="UP000678679"/>
    </source>
</evidence>
<keyword evidence="2" id="KW-0547">Nucleotide-binding</keyword>
<dbReference type="Gene3D" id="3.40.50.300">
    <property type="entry name" value="P-loop containing nucleotide triphosphate hydrolases"/>
    <property type="match status" value="1"/>
</dbReference>
<dbReference type="SMART" id="SM00382">
    <property type="entry name" value="AAA"/>
    <property type="match status" value="1"/>
</dbReference>
<gene>
    <name evidence="5" type="ORF">KMW28_12860</name>
</gene>
<organism evidence="5 6">
    <name type="scientific">Flammeovirga yaeyamensis</name>
    <dbReference type="NCBI Taxonomy" id="367791"/>
    <lineage>
        <taxon>Bacteria</taxon>
        <taxon>Pseudomonadati</taxon>
        <taxon>Bacteroidota</taxon>
        <taxon>Cytophagia</taxon>
        <taxon>Cytophagales</taxon>
        <taxon>Flammeovirgaceae</taxon>
        <taxon>Flammeovirga</taxon>
    </lineage>
</organism>
<dbReference type="EMBL" id="CP076132">
    <property type="protein sequence ID" value="QWG00543.1"/>
    <property type="molecule type" value="Genomic_DNA"/>
</dbReference>
<keyword evidence="6" id="KW-1185">Reference proteome</keyword>
<reference evidence="5 6" key="1">
    <citation type="submission" date="2021-05" db="EMBL/GenBank/DDBJ databases">
        <title>Comparative genomic studies on the polysaccharide-degrading batcterial strains of the Flammeovirga genus.</title>
        <authorList>
            <person name="Zewei F."/>
            <person name="Zheng Z."/>
            <person name="Yu L."/>
            <person name="Ruyue G."/>
            <person name="Yanhong M."/>
            <person name="Yuanyuan C."/>
            <person name="Jingyan G."/>
            <person name="Wenjun H."/>
        </authorList>
    </citation>
    <scope>NUCLEOTIDE SEQUENCE [LARGE SCALE GENOMIC DNA]</scope>
    <source>
        <strain evidence="5 6">NBRC:100898</strain>
    </source>
</reference>
<dbReference type="CDD" id="cd19481">
    <property type="entry name" value="RecA-like_protease"/>
    <property type="match status" value="1"/>
</dbReference>
<comment type="similarity">
    <text evidence="1">Belongs to the AAA ATPase family.</text>
</comment>
<dbReference type="InterPro" id="IPR050221">
    <property type="entry name" value="26S_Proteasome_ATPase"/>
</dbReference>
<evidence type="ECO:0000256" key="2">
    <source>
        <dbReference type="ARBA" id="ARBA00022741"/>
    </source>
</evidence>
<dbReference type="SUPFAM" id="SSF52540">
    <property type="entry name" value="P-loop containing nucleoside triphosphate hydrolases"/>
    <property type="match status" value="1"/>
</dbReference>
<name>A0AAX1N3Y4_9BACT</name>
<sequence>MLTLQLNKTALIERCEILNEWLEKFIQQQISSKENDIIPNRDTFHFPPLIEDSNLKDLVDKYELSQEEELLLLFAYMWEAHPELFVPFLVLTKEANGRAILGGTKDKHTNLFVPTLRTFFNIFLNSSERDPFFLKLSSPEFPLIRDGVLKLDKNGNDERFLLDQSIRLTTNFRNYLLGGNYPSLDHEIDFPARLYQSKLSYDDVILSQETLDELKVLERILEVKPKLKNLPDIQKRVNTNHIIVFSGPPGTGKSLTATTLGNKYNMDTYVLDLSRVLSRYVGDFEKAMEKVFLRLENQNCILFIDEADSIFTKRNEDVKEAKDKYSNQEMSYLLQRLEKFDGIVILASNVKDIRSHVDKAMMRRISHIMEFPFPLESERKILWEKALPPGFNYDENVLETVSRNYQLSGANIASVISNTLLEAIHKDTNCITLELIKPIIQREFYKRDSRFMECPDNSPGAILMEQRLGRDAVHNGRRM</sequence>